<dbReference type="GO" id="GO:0016740">
    <property type="term" value="F:transferase activity"/>
    <property type="evidence" value="ECO:0007669"/>
    <property type="project" value="UniProtKB-KW"/>
</dbReference>
<accession>A0ABR8RGY3</accession>
<protein>
    <submittedName>
        <fullName evidence="3">NTP transferase domain-containing protein</fullName>
    </submittedName>
</protein>
<evidence type="ECO:0000313" key="4">
    <source>
        <dbReference type="Proteomes" id="UP000606724"/>
    </source>
</evidence>
<dbReference type="Gene3D" id="3.90.550.10">
    <property type="entry name" value="Spore Coat Polysaccharide Biosynthesis Protein SpsA, Chain A"/>
    <property type="match status" value="1"/>
</dbReference>
<evidence type="ECO:0000313" key="3">
    <source>
        <dbReference type="EMBL" id="MBD7947055.1"/>
    </source>
</evidence>
<dbReference type="PANTHER" id="PTHR43777">
    <property type="entry name" value="MOLYBDENUM COFACTOR CYTIDYLYLTRANSFERASE"/>
    <property type="match status" value="1"/>
</dbReference>
<dbReference type="InterPro" id="IPR025877">
    <property type="entry name" value="MobA-like_NTP_Trfase"/>
</dbReference>
<proteinExistence type="predicted"/>
<dbReference type="EMBL" id="JACSQR010000005">
    <property type="protein sequence ID" value="MBD7947055.1"/>
    <property type="molecule type" value="Genomic_DNA"/>
</dbReference>
<dbReference type="Proteomes" id="UP000606724">
    <property type="component" value="Unassembled WGS sequence"/>
</dbReference>
<reference evidence="3 4" key="1">
    <citation type="submission" date="2020-08" db="EMBL/GenBank/DDBJ databases">
        <title>A Genomic Blueprint of the Chicken Gut Microbiome.</title>
        <authorList>
            <person name="Gilroy R."/>
            <person name="Ravi A."/>
            <person name="Getino M."/>
            <person name="Pursley I."/>
            <person name="Horton D.L."/>
            <person name="Alikhan N.-F."/>
            <person name="Baker D."/>
            <person name="Gharbi K."/>
            <person name="Hall N."/>
            <person name="Watson M."/>
            <person name="Adriaenssens E.M."/>
            <person name="Foster-Nyarko E."/>
            <person name="Jarju S."/>
            <person name="Secka A."/>
            <person name="Antonio M."/>
            <person name="Oren A."/>
            <person name="Chaudhuri R."/>
            <person name="La Ragione R.M."/>
            <person name="Hildebrand F."/>
            <person name="Pallen M.J."/>
        </authorList>
    </citation>
    <scope>NUCLEOTIDE SEQUENCE [LARGE SCALE GENOMIC DNA]</scope>
    <source>
        <strain evidence="3 4">Sa4CVA2</strain>
    </source>
</reference>
<dbReference type="Pfam" id="PF12804">
    <property type="entry name" value="NTP_transf_3"/>
    <property type="match status" value="1"/>
</dbReference>
<evidence type="ECO:0000259" key="2">
    <source>
        <dbReference type="Pfam" id="PF12804"/>
    </source>
</evidence>
<feature type="domain" description="MobA-like NTP transferase" evidence="2">
    <location>
        <begin position="27"/>
        <end position="223"/>
    </location>
</feature>
<keyword evidence="4" id="KW-1185">Reference proteome</keyword>
<keyword evidence="3" id="KW-0808">Transferase</keyword>
<keyword evidence="1" id="KW-0460">Magnesium</keyword>
<gene>
    <name evidence="3" type="ORF">H9653_03305</name>
</gene>
<dbReference type="PANTHER" id="PTHR43777:SF1">
    <property type="entry name" value="MOLYBDENUM COFACTOR CYTIDYLYLTRANSFERASE"/>
    <property type="match status" value="1"/>
</dbReference>
<sequence>MKKSDSTSNSAAISNQNLEQQTNHGIIILASGLSRRLGQAKQLLCKNGVPLISHMIRLAASTNPQVIIVVIPKNKASIASEIAKLSDTHLHIETVINQTPETGMGHSLYTAIEALTQFVNDKDFNHEALERVLIMGVDQVLLDMEHVNGLLAGKHLVAASAYEYWQIFDTLSKDDHIERKAEVKNETKNPIVGLPLVIDYQLLKQWQFHIRGDKGLRHLIRALSPSEISTVFNKQLSYDIDTPEQLAYARQQGWVDK</sequence>
<dbReference type="SUPFAM" id="SSF53448">
    <property type="entry name" value="Nucleotide-diphospho-sugar transferases"/>
    <property type="match status" value="1"/>
</dbReference>
<dbReference type="InterPro" id="IPR029044">
    <property type="entry name" value="Nucleotide-diphossugar_trans"/>
</dbReference>
<evidence type="ECO:0000256" key="1">
    <source>
        <dbReference type="ARBA" id="ARBA00022842"/>
    </source>
</evidence>
<organism evidence="3 4">
    <name type="scientific">Psychrobacter communis</name>
    <dbReference type="NCBI Taxonomy" id="2762238"/>
    <lineage>
        <taxon>Bacteria</taxon>
        <taxon>Pseudomonadati</taxon>
        <taxon>Pseudomonadota</taxon>
        <taxon>Gammaproteobacteria</taxon>
        <taxon>Moraxellales</taxon>
        <taxon>Moraxellaceae</taxon>
        <taxon>Psychrobacter</taxon>
    </lineage>
</organism>
<dbReference type="RefSeq" id="WP_068403858.1">
    <property type="nucleotide sequence ID" value="NZ_JACSQR010000005.1"/>
</dbReference>
<comment type="caution">
    <text evidence="3">The sequence shown here is derived from an EMBL/GenBank/DDBJ whole genome shotgun (WGS) entry which is preliminary data.</text>
</comment>
<name>A0ABR8RGY3_9GAMM</name>